<accession>A0AA97I8G0</accession>
<dbReference type="FunFam" id="1.10.10.10:FF:000001">
    <property type="entry name" value="LysR family transcriptional regulator"/>
    <property type="match status" value="1"/>
</dbReference>
<comment type="similarity">
    <text evidence="1">Belongs to the LysR transcriptional regulatory family.</text>
</comment>
<dbReference type="PANTHER" id="PTHR30346">
    <property type="entry name" value="TRANSCRIPTIONAL DUAL REGULATOR HCAR-RELATED"/>
    <property type="match status" value="1"/>
</dbReference>
<dbReference type="Gene3D" id="3.40.190.290">
    <property type="match status" value="1"/>
</dbReference>
<keyword evidence="2" id="KW-0805">Transcription regulation</keyword>
<dbReference type="PRINTS" id="PR00039">
    <property type="entry name" value="HTHLYSR"/>
</dbReference>
<organism evidence="6 7">
    <name type="scientific">Microbacterium betulae</name>
    <dbReference type="NCBI Taxonomy" id="2981139"/>
    <lineage>
        <taxon>Bacteria</taxon>
        <taxon>Bacillati</taxon>
        <taxon>Actinomycetota</taxon>
        <taxon>Actinomycetes</taxon>
        <taxon>Micrococcales</taxon>
        <taxon>Microbacteriaceae</taxon>
        <taxon>Microbacterium</taxon>
    </lineage>
</organism>
<evidence type="ECO:0000313" key="7">
    <source>
        <dbReference type="Proteomes" id="UP001305498"/>
    </source>
</evidence>
<dbReference type="PROSITE" id="PS50931">
    <property type="entry name" value="HTH_LYSR"/>
    <property type="match status" value="1"/>
</dbReference>
<evidence type="ECO:0000256" key="1">
    <source>
        <dbReference type="ARBA" id="ARBA00009437"/>
    </source>
</evidence>
<dbReference type="SUPFAM" id="SSF53850">
    <property type="entry name" value="Periplasmic binding protein-like II"/>
    <property type="match status" value="1"/>
</dbReference>
<dbReference type="KEGG" id="mbet:N8K70_08185"/>
<proteinExistence type="inferred from homology"/>
<protein>
    <submittedName>
        <fullName evidence="6">LysR family transcriptional regulator</fullName>
    </submittedName>
</protein>
<reference evidence="6 7" key="1">
    <citation type="submission" date="2023-02" db="EMBL/GenBank/DDBJ databases">
        <title>Microbacterium betulae sp. nov., isolated from birch wood.</title>
        <authorList>
            <person name="Pasciak M."/>
            <person name="Pawlik K.J."/>
            <person name="Martynowski D."/>
            <person name="Laczmanski L."/>
            <person name="Ciekot J."/>
            <person name="Szponar B."/>
            <person name="Wojcik-Fatla A."/>
            <person name="Mackiewicz B."/>
            <person name="Farian E."/>
            <person name="Cholewa G."/>
            <person name="Cholewa A."/>
            <person name="Dutkiewicz J."/>
        </authorList>
    </citation>
    <scope>NUCLEOTIDE SEQUENCE [LARGE SCALE GENOMIC DNA]</scope>
    <source>
        <strain evidence="6 7">AB</strain>
    </source>
</reference>
<dbReference type="SUPFAM" id="SSF46785">
    <property type="entry name" value="Winged helix' DNA-binding domain"/>
    <property type="match status" value="1"/>
</dbReference>
<evidence type="ECO:0000256" key="3">
    <source>
        <dbReference type="ARBA" id="ARBA00023125"/>
    </source>
</evidence>
<dbReference type="Pfam" id="PF00126">
    <property type="entry name" value="HTH_1"/>
    <property type="match status" value="1"/>
</dbReference>
<gene>
    <name evidence="6" type="ORF">N8K70_08185</name>
</gene>
<dbReference type="EMBL" id="CP118157">
    <property type="protein sequence ID" value="WOF24617.1"/>
    <property type="molecule type" value="Genomic_DNA"/>
</dbReference>
<dbReference type="Proteomes" id="UP001305498">
    <property type="component" value="Chromosome"/>
</dbReference>
<evidence type="ECO:0000256" key="4">
    <source>
        <dbReference type="ARBA" id="ARBA00023163"/>
    </source>
</evidence>
<dbReference type="InterPro" id="IPR036390">
    <property type="entry name" value="WH_DNA-bd_sf"/>
</dbReference>
<dbReference type="Gene3D" id="1.10.10.10">
    <property type="entry name" value="Winged helix-like DNA-binding domain superfamily/Winged helix DNA-binding domain"/>
    <property type="match status" value="1"/>
</dbReference>
<keyword evidence="7" id="KW-1185">Reference proteome</keyword>
<dbReference type="PANTHER" id="PTHR30346:SF28">
    <property type="entry name" value="HTH-TYPE TRANSCRIPTIONAL REGULATOR CYNR"/>
    <property type="match status" value="1"/>
</dbReference>
<dbReference type="InterPro" id="IPR036388">
    <property type="entry name" value="WH-like_DNA-bd_sf"/>
</dbReference>
<evidence type="ECO:0000313" key="6">
    <source>
        <dbReference type="EMBL" id="WOF24617.1"/>
    </source>
</evidence>
<dbReference type="GO" id="GO:0003700">
    <property type="term" value="F:DNA-binding transcription factor activity"/>
    <property type="evidence" value="ECO:0007669"/>
    <property type="project" value="InterPro"/>
</dbReference>
<dbReference type="CDD" id="cd08436">
    <property type="entry name" value="PBP2_LTTR_like_3"/>
    <property type="match status" value="1"/>
</dbReference>
<dbReference type="GO" id="GO:0032993">
    <property type="term" value="C:protein-DNA complex"/>
    <property type="evidence" value="ECO:0007669"/>
    <property type="project" value="TreeGrafter"/>
</dbReference>
<evidence type="ECO:0000256" key="2">
    <source>
        <dbReference type="ARBA" id="ARBA00023015"/>
    </source>
</evidence>
<dbReference type="AlphaFoldDB" id="A0AA97I8G0"/>
<dbReference type="GO" id="GO:0003677">
    <property type="term" value="F:DNA binding"/>
    <property type="evidence" value="ECO:0007669"/>
    <property type="project" value="UniProtKB-KW"/>
</dbReference>
<keyword evidence="3" id="KW-0238">DNA-binding</keyword>
<feature type="domain" description="HTH lysR-type" evidence="5">
    <location>
        <begin position="1"/>
        <end position="58"/>
    </location>
</feature>
<evidence type="ECO:0000259" key="5">
    <source>
        <dbReference type="PROSITE" id="PS50931"/>
    </source>
</evidence>
<name>A0AA97I8G0_9MICO</name>
<keyword evidence="4" id="KW-0804">Transcription</keyword>
<dbReference type="InterPro" id="IPR000847">
    <property type="entry name" value="LysR_HTH_N"/>
</dbReference>
<sequence>MELQQMRYVVAVAEERNFTRAAERCHVVQSALSHQIKALERELGVTLFARTSRRVELTAAGEAFLSAAKASLDAAERAVADAAASTGQVRGTLTIGVIPTATAIDIPAALGEFHRAHPAVRISLRGGGSDEFITAITEGSMDVAVLGLPDTTPPKGLNTRVLARERLVAVVSARHALAGRRRLRLDDLVGETFVDFPAGTPGRAPSDLAFQAAGIRREVAFEAMSTDLILGLVTHDLVIALLSPAVVPDSDDLRVITVADGPTRIEYLAWSTFNPSPAARAFLDGLHATHSENDPYRAPIS</sequence>
<dbReference type="Pfam" id="PF03466">
    <property type="entry name" value="LysR_substrate"/>
    <property type="match status" value="1"/>
</dbReference>
<dbReference type="RefSeq" id="WP_317141090.1">
    <property type="nucleotide sequence ID" value="NZ_CP118157.1"/>
</dbReference>
<dbReference type="InterPro" id="IPR005119">
    <property type="entry name" value="LysR_subst-bd"/>
</dbReference>